<dbReference type="PRINTS" id="PR00326">
    <property type="entry name" value="GTP1OBG"/>
</dbReference>
<dbReference type="Gene3D" id="3.40.50.300">
    <property type="entry name" value="P-loop containing nucleotide triphosphate hydrolases"/>
    <property type="match status" value="2"/>
</dbReference>
<dbReference type="FunFam" id="3.40.50.300:FF:000057">
    <property type="entry name" value="GTPase Der"/>
    <property type="match status" value="1"/>
</dbReference>
<dbReference type="SUPFAM" id="SSF52540">
    <property type="entry name" value="P-loop containing nucleoside triphosphate hydrolases"/>
    <property type="match status" value="2"/>
</dbReference>
<name>C2EMW9_9LACO</name>
<evidence type="ECO:0000256" key="8">
    <source>
        <dbReference type="ARBA" id="ARBA00053470"/>
    </source>
</evidence>
<evidence type="ECO:0000256" key="10">
    <source>
        <dbReference type="PROSITE-ProRule" id="PRU01049"/>
    </source>
</evidence>
<organism evidence="13 14">
    <name type="scientific">Lactobacillus ultunensis DSM 16047</name>
    <dbReference type="NCBI Taxonomy" id="525365"/>
    <lineage>
        <taxon>Bacteria</taxon>
        <taxon>Bacillati</taxon>
        <taxon>Bacillota</taxon>
        <taxon>Bacilli</taxon>
        <taxon>Lactobacillales</taxon>
        <taxon>Lactobacillaceae</taxon>
        <taxon>Lactobacillus</taxon>
    </lineage>
</organism>
<reference evidence="13 14" key="1">
    <citation type="submission" date="2009-01" db="EMBL/GenBank/DDBJ databases">
        <authorList>
            <person name="Qin X."/>
            <person name="Bachman B."/>
            <person name="Battles P."/>
            <person name="Bell A."/>
            <person name="Bess C."/>
            <person name="Bickham C."/>
            <person name="Chaboub L."/>
            <person name="Chen D."/>
            <person name="Coyle M."/>
            <person name="Deiros D.R."/>
            <person name="Dinh H."/>
            <person name="Forbes L."/>
            <person name="Fowler G."/>
            <person name="Francisco L."/>
            <person name="Fu Q."/>
            <person name="Gubbala S."/>
            <person name="Hale W."/>
            <person name="Han Y."/>
            <person name="Hemphill L."/>
            <person name="Highlander S.K."/>
            <person name="Hirani K."/>
            <person name="Hogues M."/>
            <person name="Jackson L."/>
            <person name="Jakkamsetti A."/>
            <person name="Javaid M."/>
            <person name="Jiang H."/>
            <person name="Korchina V."/>
            <person name="Kovar C."/>
            <person name="Lara F."/>
            <person name="Lee S."/>
            <person name="Mata R."/>
            <person name="Mathew T."/>
            <person name="Moen C."/>
            <person name="Morales K."/>
            <person name="Munidasa M."/>
            <person name="Nazareth L."/>
            <person name="Ngo R."/>
            <person name="Nguyen L."/>
            <person name="Okwuonu G."/>
            <person name="Ongeri F."/>
            <person name="Patil S."/>
            <person name="Petrosino J."/>
            <person name="Pham C."/>
            <person name="Pham P."/>
            <person name="Pu L.-L."/>
            <person name="Puazo M."/>
            <person name="Raj R."/>
            <person name="Reid J."/>
            <person name="Rouhana J."/>
            <person name="Saada N."/>
            <person name="Shang Y."/>
            <person name="Simmons D."/>
            <person name="Thornton R."/>
            <person name="Warren J."/>
            <person name="Weissenberger G."/>
            <person name="Zhang J."/>
            <person name="Zhang L."/>
            <person name="Zhou C."/>
            <person name="Zhu D."/>
            <person name="Muzny D."/>
            <person name="Worley K."/>
            <person name="Gibbs R."/>
        </authorList>
    </citation>
    <scope>NUCLEOTIDE SEQUENCE [LARGE SCALE GENOMIC DNA]</scope>
    <source>
        <strain evidence="13 14">DSM 16047</strain>
    </source>
</reference>
<dbReference type="RefSeq" id="WP_007125543.1">
    <property type="nucleotide sequence ID" value="NZ_AZFO01000026.1"/>
</dbReference>
<dbReference type="AlphaFoldDB" id="C2EMW9"/>
<evidence type="ECO:0000256" key="1">
    <source>
        <dbReference type="ARBA" id="ARBA00008279"/>
    </source>
</evidence>
<dbReference type="PANTHER" id="PTHR43834">
    <property type="entry name" value="GTPASE DER"/>
    <property type="match status" value="1"/>
</dbReference>
<evidence type="ECO:0000256" key="6">
    <source>
        <dbReference type="ARBA" id="ARBA00023134"/>
    </source>
</evidence>
<protein>
    <recommendedName>
        <fullName evidence="2 9">GTPase Der</fullName>
    </recommendedName>
    <alternativeName>
        <fullName evidence="7 9">GTP-binding protein EngA</fullName>
    </alternativeName>
</protein>
<feature type="domain" description="EngA-type G" evidence="12">
    <location>
        <begin position="4"/>
        <end position="167"/>
    </location>
</feature>
<dbReference type="OrthoDB" id="9805918at2"/>
<evidence type="ECO:0000256" key="11">
    <source>
        <dbReference type="RuleBase" id="RU004481"/>
    </source>
</evidence>
<dbReference type="NCBIfam" id="TIGR00231">
    <property type="entry name" value="small_GTP"/>
    <property type="match status" value="2"/>
</dbReference>
<dbReference type="InterPro" id="IPR027417">
    <property type="entry name" value="P-loop_NTPase"/>
</dbReference>
<dbReference type="NCBIfam" id="TIGR03594">
    <property type="entry name" value="GTPase_EngA"/>
    <property type="match status" value="1"/>
</dbReference>
<evidence type="ECO:0000313" key="13">
    <source>
        <dbReference type="EMBL" id="EEJ72138.1"/>
    </source>
</evidence>
<evidence type="ECO:0000256" key="2">
    <source>
        <dbReference type="ARBA" id="ARBA00020953"/>
    </source>
</evidence>
<dbReference type="HOGENOM" id="CLU_016077_6_2_9"/>
<keyword evidence="6 9" id="KW-0342">GTP-binding</keyword>
<keyword evidence="4 11" id="KW-0677">Repeat</keyword>
<dbReference type="PROSITE" id="PS51712">
    <property type="entry name" value="G_ENGA"/>
    <property type="match status" value="2"/>
</dbReference>
<comment type="function">
    <text evidence="8 9 11">GTPase that plays an essential role in the late steps of ribosome biogenesis.</text>
</comment>
<dbReference type="Pfam" id="PF14714">
    <property type="entry name" value="KH_dom-like"/>
    <property type="match status" value="1"/>
</dbReference>
<sequence length="435" mass="49073">MVLPVVAIVGRPNVGKSTLFNRIINQRLAIVEDKPGVTRDRNYAQAEWMGHKFDLIDTGGITWEGGKIEEEIRAQAEIAIEEADVIVMLTSVVNHMTDLDERVAHLLYRTKKPVILAVNKADNPEQRNDIYDFYSLGLGDPIPVSSSHGTGIGDLLDEIVNNFPEDKDTQSEDVISFSVIGRPNVGKSSIVNKLLGEDRVIVANEEGTTRDAVDTPFTKNGVKYKVVDTAGIRRRGKVYEKTEKYSVLRAMSAIERSDVVLLVLDASTGIREQDKHVAGYAHEAGRGIIIVVNKWDLLKKNSTSAKEFEREIRAEFQYLDYAPILFVSAKTGQRLDQIPTLVKEVYDNQNQRIQSSVLNDLLLEASKLVPTPMVKGKRLRVYYMTQVSTNPPTFVVFVNDPELMHFSYERFLINQLRQNFDFKGTPIKIIPRKRK</sequence>
<feature type="binding site" evidence="9">
    <location>
        <begin position="228"/>
        <end position="232"/>
    </location>
    <ligand>
        <name>GTP</name>
        <dbReference type="ChEBI" id="CHEBI:37565"/>
        <label>2</label>
    </ligand>
</feature>
<evidence type="ECO:0000256" key="5">
    <source>
        <dbReference type="ARBA" id="ARBA00022741"/>
    </source>
</evidence>
<dbReference type="CDD" id="cd01895">
    <property type="entry name" value="EngA2"/>
    <property type="match status" value="1"/>
</dbReference>
<dbReference type="InterPro" id="IPR031166">
    <property type="entry name" value="G_ENGA"/>
</dbReference>
<dbReference type="CDD" id="cd01894">
    <property type="entry name" value="EngA1"/>
    <property type="match status" value="1"/>
</dbReference>
<dbReference type="FunFam" id="3.40.50.300:FF:000040">
    <property type="entry name" value="GTPase Der"/>
    <property type="match status" value="1"/>
</dbReference>
<dbReference type="InterPro" id="IPR015946">
    <property type="entry name" value="KH_dom-like_a/b"/>
</dbReference>
<dbReference type="EMBL" id="ACGU01000046">
    <property type="protein sequence ID" value="EEJ72138.1"/>
    <property type="molecule type" value="Genomic_DNA"/>
</dbReference>
<proteinExistence type="inferred from homology"/>
<evidence type="ECO:0000259" key="12">
    <source>
        <dbReference type="PROSITE" id="PS51712"/>
    </source>
</evidence>
<keyword evidence="5 9" id="KW-0547">Nucleotide-binding</keyword>
<dbReference type="GO" id="GO:0005525">
    <property type="term" value="F:GTP binding"/>
    <property type="evidence" value="ECO:0007669"/>
    <property type="project" value="UniProtKB-UniRule"/>
</dbReference>
<dbReference type="STRING" id="525365.HMPREF0548_1015"/>
<dbReference type="PATRIC" id="fig|525365.8.peg.992"/>
<dbReference type="GO" id="GO:0042254">
    <property type="term" value="P:ribosome biogenesis"/>
    <property type="evidence" value="ECO:0007669"/>
    <property type="project" value="UniProtKB-KW"/>
</dbReference>
<dbReference type="Proteomes" id="UP000005583">
    <property type="component" value="Unassembled WGS sequence"/>
</dbReference>
<feature type="binding site" evidence="9">
    <location>
        <begin position="10"/>
        <end position="17"/>
    </location>
    <ligand>
        <name>GTP</name>
        <dbReference type="ChEBI" id="CHEBI:37565"/>
        <label>1</label>
    </ligand>
</feature>
<dbReference type="eggNOG" id="COG1160">
    <property type="taxonomic scope" value="Bacteria"/>
</dbReference>
<dbReference type="Gene3D" id="3.30.300.20">
    <property type="match status" value="1"/>
</dbReference>
<dbReference type="InterPro" id="IPR032859">
    <property type="entry name" value="KH_dom-like"/>
</dbReference>
<dbReference type="InterPro" id="IPR016484">
    <property type="entry name" value="GTPase_Der"/>
</dbReference>
<evidence type="ECO:0000256" key="3">
    <source>
        <dbReference type="ARBA" id="ARBA00022517"/>
    </source>
</evidence>
<feature type="binding site" evidence="9">
    <location>
        <begin position="119"/>
        <end position="122"/>
    </location>
    <ligand>
        <name>GTP</name>
        <dbReference type="ChEBI" id="CHEBI:37565"/>
        <label>1</label>
    </ligand>
</feature>
<comment type="subunit">
    <text evidence="9">Associates with the 50S ribosomal subunit.</text>
</comment>
<dbReference type="FunFam" id="3.30.300.20:FF:000004">
    <property type="entry name" value="GTPase Der"/>
    <property type="match status" value="1"/>
</dbReference>
<accession>C2EMW9</accession>
<keyword evidence="14" id="KW-1185">Reference proteome</keyword>
<evidence type="ECO:0000313" key="14">
    <source>
        <dbReference type="Proteomes" id="UP000005583"/>
    </source>
</evidence>
<dbReference type="PIRSF" id="PIRSF006485">
    <property type="entry name" value="GTP-binding_EngA"/>
    <property type="match status" value="1"/>
</dbReference>
<dbReference type="InterPro" id="IPR006073">
    <property type="entry name" value="GTP-bd"/>
</dbReference>
<comment type="caution">
    <text evidence="13">The sequence shown here is derived from an EMBL/GenBank/DDBJ whole genome shotgun (WGS) entry which is preliminary data.</text>
</comment>
<dbReference type="GO" id="GO:0043022">
    <property type="term" value="F:ribosome binding"/>
    <property type="evidence" value="ECO:0007669"/>
    <property type="project" value="TreeGrafter"/>
</dbReference>
<feature type="domain" description="EngA-type G" evidence="12">
    <location>
        <begin position="175"/>
        <end position="350"/>
    </location>
</feature>
<dbReference type="HAMAP" id="MF_00195">
    <property type="entry name" value="GTPase_Der"/>
    <property type="match status" value="1"/>
</dbReference>
<evidence type="ECO:0000256" key="9">
    <source>
        <dbReference type="HAMAP-Rule" id="MF_00195"/>
    </source>
</evidence>
<gene>
    <name evidence="9 13" type="primary">der</name>
    <name evidence="13" type="ORF">HMPREF0548_1015</name>
</gene>
<dbReference type="Pfam" id="PF01926">
    <property type="entry name" value="MMR_HSR1"/>
    <property type="match status" value="2"/>
</dbReference>
<feature type="binding site" evidence="9">
    <location>
        <begin position="57"/>
        <end position="61"/>
    </location>
    <ligand>
        <name>GTP</name>
        <dbReference type="ChEBI" id="CHEBI:37565"/>
        <label>1</label>
    </ligand>
</feature>
<evidence type="ECO:0000256" key="7">
    <source>
        <dbReference type="ARBA" id="ARBA00032345"/>
    </source>
</evidence>
<feature type="binding site" evidence="9">
    <location>
        <begin position="293"/>
        <end position="296"/>
    </location>
    <ligand>
        <name>GTP</name>
        <dbReference type="ChEBI" id="CHEBI:37565"/>
        <label>2</label>
    </ligand>
</feature>
<feature type="binding site" evidence="9">
    <location>
        <begin position="181"/>
        <end position="188"/>
    </location>
    <ligand>
        <name>GTP</name>
        <dbReference type="ChEBI" id="CHEBI:37565"/>
        <label>2</label>
    </ligand>
</feature>
<dbReference type="PANTHER" id="PTHR43834:SF6">
    <property type="entry name" value="GTPASE DER"/>
    <property type="match status" value="1"/>
</dbReference>
<evidence type="ECO:0000256" key="4">
    <source>
        <dbReference type="ARBA" id="ARBA00022737"/>
    </source>
</evidence>
<keyword evidence="3 9" id="KW-0690">Ribosome biogenesis</keyword>
<comment type="similarity">
    <text evidence="1 9 10 11">Belongs to the TRAFAC class TrmE-Era-EngA-EngB-Septin-like GTPase superfamily. EngA (Der) GTPase family.</text>
</comment>
<dbReference type="InterPro" id="IPR005225">
    <property type="entry name" value="Small_GTP-bd"/>
</dbReference>